<dbReference type="InterPro" id="IPR008758">
    <property type="entry name" value="Peptidase_S28"/>
</dbReference>
<dbReference type="SUPFAM" id="SSF53474">
    <property type="entry name" value="alpha/beta-Hydrolases"/>
    <property type="match status" value="1"/>
</dbReference>
<keyword evidence="8" id="KW-1185">Reference proteome</keyword>
<keyword evidence="6" id="KW-0812">Transmembrane</keyword>
<dbReference type="PANTHER" id="PTHR11010:SF117">
    <property type="entry name" value="SERINE PROTEASE 16"/>
    <property type="match status" value="1"/>
</dbReference>
<dbReference type="Gene3D" id="1.20.120.980">
    <property type="entry name" value="Serine carboxypeptidase S28, SKS domain"/>
    <property type="match status" value="1"/>
</dbReference>
<organism evidence="7 8">
    <name type="scientific">Tritrichomonas foetus</name>
    <dbReference type="NCBI Taxonomy" id="1144522"/>
    <lineage>
        <taxon>Eukaryota</taxon>
        <taxon>Metamonada</taxon>
        <taxon>Parabasalia</taxon>
        <taxon>Tritrichomonadida</taxon>
        <taxon>Tritrichomonadidae</taxon>
        <taxon>Tritrichomonas</taxon>
    </lineage>
</organism>
<dbReference type="GO" id="GO:0008239">
    <property type="term" value="F:dipeptidyl-peptidase activity"/>
    <property type="evidence" value="ECO:0007669"/>
    <property type="project" value="TreeGrafter"/>
</dbReference>
<dbReference type="PANTHER" id="PTHR11010">
    <property type="entry name" value="PROTEASE S28 PRO-X CARBOXYPEPTIDASE-RELATED"/>
    <property type="match status" value="1"/>
</dbReference>
<dbReference type="GO" id="GO:0006508">
    <property type="term" value="P:proteolysis"/>
    <property type="evidence" value="ECO:0007669"/>
    <property type="project" value="UniProtKB-KW"/>
</dbReference>
<dbReference type="Pfam" id="PF05577">
    <property type="entry name" value="Peptidase_S28"/>
    <property type="match status" value="1"/>
</dbReference>
<dbReference type="OrthoDB" id="1735038at2759"/>
<dbReference type="VEuPathDB" id="TrichDB:TRFO_38904"/>
<keyword evidence="4" id="KW-0378">Hydrolase</keyword>
<evidence type="ECO:0000313" key="7">
    <source>
        <dbReference type="EMBL" id="OHS94929.1"/>
    </source>
</evidence>
<comment type="caution">
    <text evidence="7">The sequence shown here is derived from an EMBL/GenBank/DDBJ whole genome shotgun (WGS) entry which is preliminary data.</text>
</comment>
<keyword evidence="5" id="KW-0325">Glycoprotein</keyword>
<reference evidence="7" key="1">
    <citation type="submission" date="2016-10" db="EMBL/GenBank/DDBJ databases">
        <authorList>
            <person name="Benchimol M."/>
            <person name="Almeida L.G."/>
            <person name="Vasconcelos A.T."/>
            <person name="Perreira-Neves A."/>
            <person name="Rosa I.A."/>
            <person name="Tasca T."/>
            <person name="Bogo M.R."/>
            <person name="de Souza W."/>
        </authorList>
    </citation>
    <scope>NUCLEOTIDE SEQUENCE [LARGE SCALE GENOMIC DNA]</scope>
    <source>
        <strain evidence="7">K</strain>
    </source>
</reference>
<dbReference type="Proteomes" id="UP000179807">
    <property type="component" value="Unassembled WGS sequence"/>
</dbReference>
<proteinExistence type="inferred from homology"/>
<dbReference type="RefSeq" id="XP_068348066.1">
    <property type="nucleotide sequence ID" value="XM_068512315.1"/>
</dbReference>
<dbReference type="InterPro" id="IPR042269">
    <property type="entry name" value="Ser_carbopepase_S28_SKS"/>
</dbReference>
<dbReference type="GeneID" id="94847019"/>
<name>A0A1J4J8B2_9EUKA</name>
<evidence type="ECO:0000256" key="6">
    <source>
        <dbReference type="SAM" id="Phobius"/>
    </source>
</evidence>
<dbReference type="InterPro" id="IPR029058">
    <property type="entry name" value="AB_hydrolase_fold"/>
</dbReference>
<dbReference type="GO" id="GO:0070008">
    <property type="term" value="F:serine-type exopeptidase activity"/>
    <property type="evidence" value="ECO:0007669"/>
    <property type="project" value="InterPro"/>
</dbReference>
<evidence type="ECO:0000313" key="8">
    <source>
        <dbReference type="Proteomes" id="UP000179807"/>
    </source>
</evidence>
<evidence type="ECO:0000256" key="5">
    <source>
        <dbReference type="ARBA" id="ARBA00023180"/>
    </source>
</evidence>
<keyword evidence="6" id="KW-0472">Membrane</keyword>
<dbReference type="AlphaFoldDB" id="A0A1J4J8B2"/>
<gene>
    <name evidence="7" type="ORF">TRFO_38904</name>
</gene>
<evidence type="ECO:0000256" key="2">
    <source>
        <dbReference type="ARBA" id="ARBA00022670"/>
    </source>
</evidence>
<sequence>MFLFLFFLQLIQSKIIRLAFEQTLDHFNYTSPITFNQSYIIDYTYNKNPNETKTYVVEMPELWTLSESFSKSAIRLANLTNSILIKIEHRFFGNSTNTTDYSTTNLKYLTISQTLADITAILNYYNSSIEKAIVMGSGYPGSLASWMRMKYPQFVTGAWASYSPLLSTENNSEYFRKLFEKTNNICTNNSKVENVIQSISEKLSGSESEINQIYELFHFNETTKPSKALYVITEILSMMYSDNSYVKYCNSINSIEDYASAIQKYIQSLRDQRKFAISDINPQNLTNRVNLTVQQRNFRAIWYLKCTELGQFHFHLNKSFPKLKLNLDKQFYLDTCKELFKFRDLGDYEMINTEFGDRSPKTSNVVYTVDESDPDYSLMVVDGTVNDEIYIKKIMDSISPSQDIYFNIKNGTTEITELNDDLNYLLKRWMKDECLNTCVNGKCIAHFCICNDGWCGENCTDRYYSAKKFKAIASFGTVVPTIVLLIAACMAYVTIWRGPNVNYRGY</sequence>
<accession>A0A1J4J8B2</accession>
<keyword evidence="6" id="KW-1133">Transmembrane helix</keyword>
<evidence type="ECO:0000256" key="4">
    <source>
        <dbReference type="ARBA" id="ARBA00022801"/>
    </source>
</evidence>
<evidence type="ECO:0000256" key="1">
    <source>
        <dbReference type="ARBA" id="ARBA00011079"/>
    </source>
</evidence>
<comment type="similarity">
    <text evidence="1">Belongs to the peptidase S28 family.</text>
</comment>
<keyword evidence="3" id="KW-0732">Signal</keyword>
<feature type="transmembrane region" description="Helical" evidence="6">
    <location>
        <begin position="472"/>
        <end position="495"/>
    </location>
</feature>
<protein>
    <recommendedName>
        <fullName evidence="9">Clan SC, family S28, unassigned serine peptidase</fullName>
    </recommendedName>
</protein>
<evidence type="ECO:0000256" key="3">
    <source>
        <dbReference type="ARBA" id="ARBA00022729"/>
    </source>
</evidence>
<keyword evidence="2" id="KW-0645">Protease</keyword>
<dbReference type="EMBL" id="MLAK01001279">
    <property type="protein sequence ID" value="OHS94929.1"/>
    <property type="molecule type" value="Genomic_DNA"/>
</dbReference>
<dbReference type="Gene3D" id="3.40.50.1820">
    <property type="entry name" value="alpha/beta hydrolase"/>
    <property type="match status" value="1"/>
</dbReference>
<evidence type="ECO:0008006" key="9">
    <source>
        <dbReference type="Google" id="ProtNLM"/>
    </source>
</evidence>